<accession>A0ABS5ZM77</accession>
<protein>
    <recommendedName>
        <fullName evidence="3">HNH endonuclease</fullName>
    </recommendedName>
</protein>
<dbReference type="Proteomes" id="UP001197028">
    <property type="component" value="Unassembled WGS sequence"/>
</dbReference>
<dbReference type="RefSeq" id="WP_215862764.1">
    <property type="nucleotide sequence ID" value="NZ_JABELD010000017.1"/>
</dbReference>
<name>A0ABS5ZM77_9PROT</name>
<proteinExistence type="predicted"/>
<evidence type="ECO:0008006" key="3">
    <source>
        <dbReference type="Google" id="ProtNLM"/>
    </source>
</evidence>
<reference evidence="1 2" key="1">
    <citation type="journal article" date="2021" name="ISME J.">
        <title>Genomic evolution of the class Acidithiobacillia: deep-branching Proteobacteria living in extreme acidic conditions.</title>
        <authorList>
            <person name="Moya-Beltran A."/>
            <person name="Beard S."/>
            <person name="Rojas-Villalobos C."/>
            <person name="Issotta F."/>
            <person name="Gallardo Y."/>
            <person name="Ulloa R."/>
            <person name="Giaveno A."/>
            <person name="Degli Esposti M."/>
            <person name="Johnson D.B."/>
            <person name="Quatrini R."/>
        </authorList>
    </citation>
    <scope>NUCLEOTIDE SEQUENCE [LARGE SCALE GENOMIC DNA]</scope>
    <source>
        <strain evidence="1 2">ATCC 19703</strain>
    </source>
</reference>
<sequence>MSNRDEFPEDTKRKVALRANHQCSFHGCPQPTSGPSDESPEAVNMIGKAAHIHAAAPGPGARRYLASMSREERTHINNAIWLCATHADLIDRDEVTYTADMLRAMKSDHEAKCAERQRNALSTGEAVPDLVAIGPNIVFIGEFLGVEAEVWSFHLRNFVDGDVHTLIALAERYERTKAIERYVLVNELGDGRRLRDKPSITRETTGGYMVRCPVFPSADRIRASDLPKSWALSGSDDLVVQGGNWAITSGLEALPQQMKTCLSHQRGESPFHQDFGTRFAEYYNLLVGSPWFARYLKLEVIRQAAIPYTDLTNDQQHTPLRCVKRVYGVEVLASTPTNNWLPIRVDLDVNGVGRWRNNLSVYIPSEPIIAITL</sequence>
<evidence type="ECO:0000313" key="1">
    <source>
        <dbReference type="EMBL" id="MBU2737728.1"/>
    </source>
</evidence>
<evidence type="ECO:0000313" key="2">
    <source>
        <dbReference type="Proteomes" id="UP001197028"/>
    </source>
</evidence>
<gene>
    <name evidence="1" type="ORF">HJG40_02675</name>
</gene>
<organism evidence="1 2">
    <name type="scientific">Acidithiobacillus concretivorus</name>
    <dbReference type="NCBI Taxonomy" id="3063952"/>
    <lineage>
        <taxon>Bacteria</taxon>
        <taxon>Pseudomonadati</taxon>
        <taxon>Pseudomonadota</taxon>
        <taxon>Acidithiobacillia</taxon>
        <taxon>Acidithiobacillales</taxon>
        <taxon>Acidithiobacillaceae</taxon>
        <taxon>Acidithiobacillus</taxon>
    </lineage>
</organism>
<keyword evidence="2" id="KW-1185">Reference proteome</keyword>
<comment type="caution">
    <text evidence="1">The sequence shown here is derived from an EMBL/GenBank/DDBJ whole genome shotgun (WGS) entry which is preliminary data.</text>
</comment>
<dbReference type="EMBL" id="JABELD010000017">
    <property type="protein sequence ID" value="MBU2737728.1"/>
    <property type="molecule type" value="Genomic_DNA"/>
</dbReference>